<dbReference type="Proteomes" id="UP000009026">
    <property type="component" value="Chromosome"/>
</dbReference>
<evidence type="ECO:0000256" key="1">
    <source>
        <dbReference type="ARBA" id="ARBA00038240"/>
    </source>
</evidence>
<dbReference type="EMBL" id="CP012109">
    <property type="protein sequence ID" value="AKQ65574.1"/>
    <property type="molecule type" value="Genomic_DNA"/>
</dbReference>
<evidence type="ECO:0000313" key="4">
    <source>
        <dbReference type="Proteomes" id="UP000009026"/>
    </source>
</evidence>
<name>A0A0H4WRZ9_9BACT</name>
<evidence type="ECO:0000259" key="2">
    <source>
        <dbReference type="Pfam" id="PF01636"/>
    </source>
</evidence>
<dbReference type="RefSeq" id="WP_002638702.1">
    <property type="nucleotide sequence ID" value="NZ_CP012109.1"/>
</dbReference>
<organism evidence="3 4">
    <name type="scientific">Pseudomyxococcus hansupus</name>
    <dbReference type="NCBI Taxonomy" id="1297742"/>
    <lineage>
        <taxon>Bacteria</taxon>
        <taxon>Pseudomonadati</taxon>
        <taxon>Myxococcota</taxon>
        <taxon>Myxococcia</taxon>
        <taxon>Myxococcales</taxon>
        <taxon>Cystobacterineae</taxon>
        <taxon>Myxococcaceae</taxon>
        <taxon>Pseudomyxococcus</taxon>
    </lineage>
</organism>
<protein>
    <recommendedName>
        <fullName evidence="2">Aminoglycoside phosphotransferase domain-containing protein</fullName>
    </recommendedName>
</protein>
<dbReference type="PATRIC" id="fig|1297742.4.peg.2512"/>
<dbReference type="Gene3D" id="3.90.1200.10">
    <property type="match status" value="1"/>
</dbReference>
<dbReference type="Pfam" id="PF01636">
    <property type="entry name" value="APH"/>
    <property type="match status" value="1"/>
</dbReference>
<reference evidence="3 4" key="1">
    <citation type="journal article" date="2016" name="PLoS ONE">
        <title>Complete Genome Sequence and Comparative Genomics of a Novel Myxobacterium Myxococcus hansupus.</title>
        <authorList>
            <person name="Sharma G."/>
            <person name="Narwani T."/>
            <person name="Subramanian S."/>
        </authorList>
    </citation>
    <scope>NUCLEOTIDE SEQUENCE [LARGE SCALE GENOMIC DNA]</scope>
    <source>
        <strain evidence="4">mixupus</strain>
    </source>
</reference>
<gene>
    <name evidence="3" type="ORF">A176_002486</name>
</gene>
<dbReference type="GO" id="GO:0009088">
    <property type="term" value="P:threonine biosynthetic process"/>
    <property type="evidence" value="ECO:0007669"/>
    <property type="project" value="TreeGrafter"/>
</dbReference>
<dbReference type="PANTHER" id="PTHR21064">
    <property type="entry name" value="AMINOGLYCOSIDE PHOSPHOTRANSFERASE DOMAIN-CONTAINING PROTEIN-RELATED"/>
    <property type="match status" value="1"/>
</dbReference>
<dbReference type="SUPFAM" id="SSF56112">
    <property type="entry name" value="Protein kinase-like (PK-like)"/>
    <property type="match status" value="1"/>
</dbReference>
<comment type="similarity">
    <text evidence="1">Belongs to the pseudomonas-type ThrB family.</text>
</comment>
<proteinExistence type="inferred from homology"/>
<dbReference type="AlphaFoldDB" id="A0A0H4WRZ9"/>
<sequence>MHPELVRRFHEPIRDEAARRYGLSPEQLTELTAFENFVYEAENDDGEGLILRISHSTRRTIDYTLGEVEFVRYLAAARIPIASPVLSDSGQFVERIEDREPGGYFVATAFERAPGIVFDDAPPLKERYWKPPLFRDLGRLFARLHNRAQSYAPSSPKLKRQEWHEYDVVDINRFAPPEETLVRERTAAIIARLNQLPRTPESYGLIHADLHMHNFCFAEGKVTAFDFDNCEYAWFVKDIAVLLFYIARGEEREARDAAVAAFLGPFLEGYRELRRMDREWLAAVPDLLALQRSMNYALFHQYRDPAVLDESTLDRWGRFRRDIEADTPVLQLDFTSF</sequence>
<dbReference type="GO" id="GO:0004413">
    <property type="term" value="F:homoserine kinase activity"/>
    <property type="evidence" value="ECO:0007669"/>
    <property type="project" value="TreeGrafter"/>
</dbReference>
<dbReference type="InterPro" id="IPR050249">
    <property type="entry name" value="Pseudomonas-type_ThrB"/>
</dbReference>
<dbReference type="PANTHER" id="PTHR21064:SF6">
    <property type="entry name" value="AMINOGLYCOSIDE PHOSPHOTRANSFERASE DOMAIN-CONTAINING PROTEIN"/>
    <property type="match status" value="1"/>
</dbReference>
<feature type="domain" description="Aminoglycoside phosphotransferase" evidence="2">
    <location>
        <begin position="34"/>
        <end position="274"/>
    </location>
</feature>
<accession>A0A0H4WRZ9</accession>
<dbReference type="InterPro" id="IPR011009">
    <property type="entry name" value="Kinase-like_dom_sf"/>
</dbReference>
<dbReference type="KEGG" id="mym:A176_002486"/>
<evidence type="ECO:0000313" key="3">
    <source>
        <dbReference type="EMBL" id="AKQ65574.1"/>
    </source>
</evidence>
<dbReference type="STRING" id="1297742.A176_002486"/>
<dbReference type="OrthoDB" id="241498at2"/>
<dbReference type="eggNOG" id="COG2334">
    <property type="taxonomic scope" value="Bacteria"/>
</dbReference>
<dbReference type="InterPro" id="IPR002575">
    <property type="entry name" value="Aminoglycoside_PTrfase"/>
</dbReference>
<keyword evidence="4" id="KW-1185">Reference proteome</keyword>